<comment type="caution">
    <text evidence="2">The sequence shown here is derived from an EMBL/GenBank/DDBJ whole genome shotgun (WGS) entry which is preliminary data.</text>
</comment>
<organism evidence="2 3">
    <name type="scientific">Gigaspora rosea</name>
    <dbReference type="NCBI Taxonomy" id="44941"/>
    <lineage>
        <taxon>Eukaryota</taxon>
        <taxon>Fungi</taxon>
        <taxon>Fungi incertae sedis</taxon>
        <taxon>Mucoromycota</taxon>
        <taxon>Glomeromycotina</taxon>
        <taxon>Glomeromycetes</taxon>
        <taxon>Diversisporales</taxon>
        <taxon>Gigasporaceae</taxon>
        <taxon>Gigaspora</taxon>
    </lineage>
</organism>
<evidence type="ECO:0000313" key="2">
    <source>
        <dbReference type="EMBL" id="RIB08427.1"/>
    </source>
</evidence>
<proteinExistence type="predicted"/>
<dbReference type="OrthoDB" id="1607513at2759"/>
<reference evidence="2 3" key="1">
    <citation type="submission" date="2018-06" db="EMBL/GenBank/DDBJ databases">
        <title>Comparative genomics reveals the genomic features of Rhizophagus irregularis, R. cerebriforme, R. diaphanum and Gigaspora rosea, and their symbiotic lifestyle signature.</title>
        <authorList>
            <person name="Morin E."/>
            <person name="San Clemente H."/>
            <person name="Chen E.C.H."/>
            <person name="De La Providencia I."/>
            <person name="Hainaut M."/>
            <person name="Kuo A."/>
            <person name="Kohler A."/>
            <person name="Murat C."/>
            <person name="Tang N."/>
            <person name="Roy S."/>
            <person name="Loubradou J."/>
            <person name="Henrissat B."/>
            <person name="Grigoriev I.V."/>
            <person name="Corradi N."/>
            <person name="Roux C."/>
            <person name="Martin F.M."/>
        </authorList>
    </citation>
    <scope>NUCLEOTIDE SEQUENCE [LARGE SCALE GENOMIC DNA]</scope>
    <source>
        <strain evidence="2 3">DAOM 194757</strain>
    </source>
</reference>
<evidence type="ECO:0000313" key="3">
    <source>
        <dbReference type="Proteomes" id="UP000266673"/>
    </source>
</evidence>
<feature type="coiled-coil region" evidence="1">
    <location>
        <begin position="99"/>
        <end position="126"/>
    </location>
</feature>
<evidence type="ECO:0000256" key="1">
    <source>
        <dbReference type="SAM" id="Coils"/>
    </source>
</evidence>
<protein>
    <submittedName>
        <fullName evidence="2">Uncharacterized protein</fullName>
    </submittedName>
</protein>
<dbReference type="Proteomes" id="UP000266673">
    <property type="component" value="Unassembled WGS sequence"/>
</dbReference>
<gene>
    <name evidence="2" type="ORF">C2G38_2045172</name>
</gene>
<accession>A0A397UH68</accession>
<dbReference type="AlphaFoldDB" id="A0A397UH68"/>
<name>A0A397UH68_9GLOM</name>
<sequence length="151" mass="17578">MALERIVELERPIKWLTNDFENSTNTNYCRDGANIREKLLSNDEFESVKALVNLLYPFHKATEIHSGSTYATLSIMVPTIEELVYRLNNTNSELYIINEESKEETIEELRVQFNELSRRLNQVERDKTSLPQVAQAKKKKKSAMKTFFSSI</sequence>
<keyword evidence="3" id="KW-1185">Reference proteome</keyword>
<keyword evidence="1" id="KW-0175">Coiled coil</keyword>
<dbReference type="EMBL" id="QKWP01001510">
    <property type="protein sequence ID" value="RIB08427.1"/>
    <property type="molecule type" value="Genomic_DNA"/>
</dbReference>
<dbReference type="InterPro" id="IPR012337">
    <property type="entry name" value="RNaseH-like_sf"/>
</dbReference>
<dbReference type="SUPFAM" id="SSF53098">
    <property type="entry name" value="Ribonuclease H-like"/>
    <property type="match status" value="1"/>
</dbReference>